<evidence type="ECO:0000313" key="4">
    <source>
        <dbReference type="Proteomes" id="UP000479710"/>
    </source>
</evidence>
<sequence>MGALDDSEVLVFLFGDAPTHYSGAAVGARGRGFFVGVASVGQMMKMGVSTDFGICNGKRKDGMGCTMAINK</sequence>
<dbReference type="OrthoDB" id="273123at2759"/>
<dbReference type="InterPro" id="IPR015408">
    <property type="entry name" value="Znf_Mcm10/DnaG"/>
</dbReference>
<name>A0A6G1EMV6_9ORYZ</name>
<evidence type="ECO:0000313" key="3">
    <source>
        <dbReference type="EMBL" id="KAF0925961.1"/>
    </source>
</evidence>
<keyword evidence="4" id="KW-1185">Reference proteome</keyword>
<accession>A0A6G1EMV6</accession>
<proteinExistence type="inferred from homology"/>
<dbReference type="InterPro" id="IPR040184">
    <property type="entry name" value="Mcm10"/>
</dbReference>
<gene>
    <name evidence="3" type="ORF">E2562_018760</name>
</gene>
<dbReference type="PANTHER" id="PTHR13454:SF11">
    <property type="entry name" value="PROTEIN MCM10 HOMOLOG"/>
    <property type="match status" value="1"/>
</dbReference>
<dbReference type="GO" id="GO:0003688">
    <property type="term" value="F:DNA replication origin binding"/>
    <property type="evidence" value="ECO:0007669"/>
    <property type="project" value="TreeGrafter"/>
</dbReference>
<protein>
    <recommendedName>
        <fullName evidence="2">Zinc finger Mcm10/DnaG-type domain-containing protein</fullName>
    </recommendedName>
</protein>
<dbReference type="Gene3D" id="2.40.50.140">
    <property type="entry name" value="Nucleic acid-binding proteins"/>
    <property type="match status" value="1"/>
</dbReference>
<reference evidence="3 4" key="1">
    <citation type="submission" date="2019-11" db="EMBL/GenBank/DDBJ databases">
        <title>Whole genome sequence of Oryza granulata.</title>
        <authorList>
            <person name="Li W."/>
        </authorList>
    </citation>
    <scope>NUCLEOTIDE SEQUENCE [LARGE SCALE GENOMIC DNA]</scope>
    <source>
        <strain evidence="4">cv. Menghai</strain>
        <tissue evidence="3">Leaf</tissue>
    </source>
</reference>
<evidence type="ECO:0000256" key="1">
    <source>
        <dbReference type="ARBA" id="ARBA00009679"/>
    </source>
</evidence>
<dbReference type="GO" id="GO:0043596">
    <property type="term" value="C:nuclear replication fork"/>
    <property type="evidence" value="ECO:0007669"/>
    <property type="project" value="TreeGrafter"/>
</dbReference>
<dbReference type="EMBL" id="SPHZ02000003">
    <property type="protein sequence ID" value="KAF0925961.1"/>
    <property type="molecule type" value="Genomic_DNA"/>
</dbReference>
<feature type="domain" description="Zinc finger Mcm10/DnaG-type" evidence="2">
    <location>
        <begin position="47"/>
        <end position="71"/>
    </location>
</feature>
<dbReference type="GO" id="GO:0003697">
    <property type="term" value="F:single-stranded DNA binding"/>
    <property type="evidence" value="ECO:0007669"/>
    <property type="project" value="InterPro"/>
</dbReference>
<dbReference type="Pfam" id="PF09329">
    <property type="entry name" value="zf-primase"/>
    <property type="match status" value="1"/>
</dbReference>
<organism evidence="3 4">
    <name type="scientific">Oryza meyeriana var. granulata</name>
    <dbReference type="NCBI Taxonomy" id="110450"/>
    <lineage>
        <taxon>Eukaryota</taxon>
        <taxon>Viridiplantae</taxon>
        <taxon>Streptophyta</taxon>
        <taxon>Embryophyta</taxon>
        <taxon>Tracheophyta</taxon>
        <taxon>Spermatophyta</taxon>
        <taxon>Magnoliopsida</taxon>
        <taxon>Liliopsida</taxon>
        <taxon>Poales</taxon>
        <taxon>Poaceae</taxon>
        <taxon>BOP clade</taxon>
        <taxon>Oryzoideae</taxon>
        <taxon>Oryzeae</taxon>
        <taxon>Oryzinae</taxon>
        <taxon>Oryza</taxon>
        <taxon>Oryza meyeriana</taxon>
    </lineage>
</organism>
<dbReference type="InterPro" id="IPR012340">
    <property type="entry name" value="NA-bd_OB-fold"/>
</dbReference>
<dbReference type="PANTHER" id="PTHR13454">
    <property type="entry name" value="PROTEIN MCM10 HOMOLOG"/>
    <property type="match status" value="1"/>
</dbReference>
<dbReference type="AlphaFoldDB" id="A0A6G1EMV6"/>
<dbReference type="Proteomes" id="UP000479710">
    <property type="component" value="Unassembled WGS sequence"/>
</dbReference>
<comment type="similarity">
    <text evidence="1">Belongs to the MCM10 family.</text>
</comment>
<comment type="caution">
    <text evidence="3">The sequence shown here is derived from an EMBL/GenBank/DDBJ whole genome shotgun (WGS) entry which is preliminary data.</text>
</comment>
<evidence type="ECO:0000259" key="2">
    <source>
        <dbReference type="Pfam" id="PF09329"/>
    </source>
</evidence>
<dbReference type="GO" id="GO:0006270">
    <property type="term" value="P:DNA replication initiation"/>
    <property type="evidence" value="ECO:0007669"/>
    <property type="project" value="InterPro"/>
</dbReference>